<dbReference type="InterPro" id="IPR050190">
    <property type="entry name" value="UPF0213_domain"/>
</dbReference>
<gene>
    <name evidence="2" type="ORF">METZ01_LOCUS416286</name>
</gene>
<feature type="domain" description="GIY-YIG" evidence="1">
    <location>
        <begin position="1"/>
        <end position="78"/>
    </location>
</feature>
<dbReference type="InterPro" id="IPR035901">
    <property type="entry name" value="GIY-YIG_endonuc_sf"/>
</dbReference>
<sequence length="81" mass="9278">MSWIVYILKCGDNSLYTGITNNLEVRLLAHEEGRGAKYTKGRGPFKVVYQKIYKTRSEATTKEIEIKKLNVEEKKKLISGV</sequence>
<reference evidence="2" key="1">
    <citation type="submission" date="2018-05" db="EMBL/GenBank/DDBJ databases">
        <authorList>
            <person name="Lanie J.A."/>
            <person name="Ng W.-L."/>
            <person name="Kazmierczak K.M."/>
            <person name="Andrzejewski T.M."/>
            <person name="Davidsen T.M."/>
            <person name="Wayne K.J."/>
            <person name="Tettelin H."/>
            <person name="Glass J.I."/>
            <person name="Rusch D."/>
            <person name="Podicherti R."/>
            <person name="Tsui H.-C.T."/>
            <person name="Winkler M.E."/>
        </authorList>
    </citation>
    <scope>NUCLEOTIDE SEQUENCE</scope>
</reference>
<accession>A0A382WX88</accession>
<name>A0A382WX88_9ZZZZ</name>
<protein>
    <recommendedName>
        <fullName evidence="1">GIY-YIG domain-containing protein</fullName>
    </recommendedName>
</protein>
<proteinExistence type="predicted"/>
<evidence type="ECO:0000313" key="2">
    <source>
        <dbReference type="EMBL" id="SVD63432.1"/>
    </source>
</evidence>
<dbReference type="PANTHER" id="PTHR34477">
    <property type="entry name" value="UPF0213 PROTEIN YHBQ"/>
    <property type="match status" value="1"/>
</dbReference>
<evidence type="ECO:0000259" key="1">
    <source>
        <dbReference type="PROSITE" id="PS50164"/>
    </source>
</evidence>
<dbReference type="AlphaFoldDB" id="A0A382WX88"/>
<dbReference type="Pfam" id="PF01541">
    <property type="entry name" value="GIY-YIG"/>
    <property type="match status" value="1"/>
</dbReference>
<dbReference type="CDD" id="cd10456">
    <property type="entry name" value="GIY-YIG_UPF0213"/>
    <property type="match status" value="1"/>
</dbReference>
<dbReference type="SUPFAM" id="SSF82771">
    <property type="entry name" value="GIY-YIG endonuclease"/>
    <property type="match status" value="1"/>
</dbReference>
<dbReference type="PANTHER" id="PTHR34477:SF1">
    <property type="entry name" value="UPF0213 PROTEIN YHBQ"/>
    <property type="match status" value="1"/>
</dbReference>
<dbReference type="PROSITE" id="PS50164">
    <property type="entry name" value="GIY_YIG"/>
    <property type="match status" value="1"/>
</dbReference>
<dbReference type="Gene3D" id="3.40.1440.10">
    <property type="entry name" value="GIY-YIG endonuclease"/>
    <property type="match status" value="1"/>
</dbReference>
<organism evidence="2">
    <name type="scientific">marine metagenome</name>
    <dbReference type="NCBI Taxonomy" id="408172"/>
    <lineage>
        <taxon>unclassified sequences</taxon>
        <taxon>metagenomes</taxon>
        <taxon>ecological metagenomes</taxon>
    </lineage>
</organism>
<dbReference type="InterPro" id="IPR000305">
    <property type="entry name" value="GIY-YIG_endonuc"/>
</dbReference>
<dbReference type="EMBL" id="UINC01163232">
    <property type="protein sequence ID" value="SVD63432.1"/>
    <property type="molecule type" value="Genomic_DNA"/>
</dbReference>